<evidence type="ECO:0000313" key="1">
    <source>
        <dbReference type="Proteomes" id="UP000095283"/>
    </source>
</evidence>
<reference evidence="2" key="1">
    <citation type="submission" date="2016-11" db="UniProtKB">
        <authorList>
            <consortium name="WormBaseParasite"/>
        </authorList>
    </citation>
    <scope>IDENTIFICATION</scope>
</reference>
<name>A0A1I7WA95_HETBA</name>
<organism evidence="1 2">
    <name type="scientific">Heterorhabditis bacteriophora</name>
    <name type="common">Entomopathogenic nematode worm</name>
    <dbReference type="NCBI Taxonomy" id="37862"/>
    <lineage>
        <taxon>Eukaryota</taxon>
        <taxon>Metazoa</taxon>
        <taxon>Ecdysozoa</taxon>
        <taxon>Nematoda</taxon>
        <taxon>Chromadorea</taxon>
        <taxon>Rhabditida</taxon>
        <taxon>Rhabditina</taxon>
        <taxon>Rhabditomorpha</taxon>
        <taxon>Strongyloidea</taxon>
        <taxon>Heterorhabditidae</taxon>
        <taxon>Heterorhabditis</taxon>
    </lineage>
</organism>
<evidence type="ECO:0000313" key="2">
    <source>
        <dbReference type="WBParaSite" id="Hba_01601"/>
    </source>
</evidence>
<dbReference type="Proteomes" id="UP000095283">
    <property type="component" value="Unplaced"/>
</dbReference>
<accession>A0A1I7WA95</accession>
<protein>
    <submittedName>
        <fullName evidence="2">Uncharacterized protein</fullName>
    </submittedName>
</protein>
<proteinExistence type="predicted"/>
<dbReference type="WBParaSite" id="Hba_01601">
    <property type="protein sequence ID" value="Hba_01601"/>
    <property type="gene ID" value="Hba_01601"/>
</dbReference>
<keyword evidence="1" id="KW-1185">Reference proteome</keyword>
<dbReference type="AlphaFoldDB" id="A0A1I7WA95"/>
<sequence>MSIHLCKINHSTTVTQINYIFKVFSLIILNICNNKLHILQC</sequence>